<dbReference type="GO" id="GO:1990133">
    <property type="term" value="C:molybdopterin adenylyltransferase complex"/>
    <property type="evidence" value="ECO:0007669"/>
    <property type="project" value="TreeGrafter"/>
</dbReference>
<keyword evidence="5" id="KW-1185">Reference proteome</keyword>
<sequence length="77" mass="8019">MGLLLFGVAKDIAGAALVGIPETVTNVAELKQWLYDRYPAMQQLSSLMVAVNREYAGDTQAIGAGDEVAVIPPVSGG</sequence>
<dbReference type="Gene3D" id="3.10.20.30">
    <property type="match status" value="1"/>
</dbReference>
<dbReference type="InterPro" id="IPR044672">
    <property type="entry name" value="MOCS2A"/>
</dbReference>
<protein>
    <recommendedName>
        <fullName evidence="3">Molybdopterin synthase sulfur carrier subunit</fullName>
    </recommendedName>
</protein>
<dbReference type="Proteomes" id="UP000190367">
    <property type="component" value="Unassembled WGS sequence"/>
</dbReference>
<evidence type="ECO:0000256" key="1">
    <source>
        <dbReference type="ARBA" id="ARBA00022741"/>
    </source>
</evidence>
<comment type="similarity">
    <text evidence="2">Belongs to the MoaD family.</text>
</comment>
<gene>
    <name evidence="4" type="ORF">SAMN04488128_102667</name>
</gene>
<evidence type="ECO:0000313" key="5">
    <source>
        <dbReference type="Proteomes" id="UP000190367"/>
    </source>
</evidence>
<dbReference type="OrthoDB" id="598356at2"/>
<name>A0A1T4QY99_9BACT</name>
<dbReference type="AlphaFoldDB" id="A0A1T4QY99"/>
<dbReference type="PANTHER" id="PTHR33359">
    <property type="entry name" value="MOLYBDOPTERIN SYNTHASE SULFUR CARRIER SUBUNIT"/>
    <property type="match status" value="1"/>
</dbReference>
<dbReference type="GO" id="GO:0000166">
    <property type="term" value="F:nucleotide binding"/>
    <property type="evidence" value="ECO:0007669"/>
    <property type="project" value="UniProtKB-KW"/>
</dbReference>
<keyword evidence="1" id="KW-0547">Nucleotide-binding</keyword>
<evidence type="ECO:0000313" key="4">
    <source>
        <dbReference type="EMBL" id="SKA08655.1"/>
    </source>
</evidence>
<dbReference type="RefSeq" id="WP_078669188.1">
    <property type="nucleotide sequence ID" value="NZ_FUWZ01000002.1"/>
</dbReference>
<dbReference type="CDD" id="cd00754">
    <property type="entry name" value="Ubl_MoaD"/>
    <property type="match status" value="1"/>
</dbReference>
<reference evidence="5" key="1">
    <citation type="submission" date="2017-02" db="EMBL/GenBank/DDBJ databases">
        <authorList>
            <person name="Varghese N."/>
            <person name="Submissions S."/>
        </authorList>
    </citation>
    <scope>NUCLEOTIDE SEQUENCE [LARGE SCALE GENOMIC DNA]</scope>
    <source>
        <strain evidence="5">DSM 22224</strain>
    </source>
</reference>
<evidence type="ECO:0000256" key="2">
    <source>
        <dbReference type="ARBA" id="ARBA00024200"/>
    </source>
</evidence>
<dbReference type="NCBIfam" id="TIGR01682">
    <property type="entry name" value="moaD"/>
    <property type="match status" value="1"/>
</dbReference>
<dbReference type="InterPro" id="IPR016155">
    <property type="entry name" value="Mopterin_synth/thiamin_S_b"/>
</dbReference>
<organism evidence="4 5">
    <name type="scientific">Chitinophaga eiseniae</name>
    <dbReference type="NCBI Taxonomy" id="634771"/>
    <lineage>
        <taxon>Bacteria</taxon>
        <taxon>Pseudomonadati</taxon>
        <taxon>Bacteroidota</taxon>
        <taxon>Chitinophagia</taxon>
        <taxon>Chitinophagales</taxon>
        <taxon>Chitinophagaceae</taxon>
        <taxon>Chitinophaga</taxon>
    </lineage>
</organism>
<dbReference type="GO" id="GO:0006777">
    <property type="term" value="P:Mo-molybdopterin cofactor biosynthetic process"/>
    <property type="evidence" value="ECO:0007669"/>
    <property type="project" value="InterPro"/>
</dbReference>
<dbReference type="Pfam" id="PF02597">
    <property type="entry name" value="ThiS"/>
    <property type="match status" value="1"/>
</dbReference>
<accession>A0A1T4QY99</accession>
<evidence type="ECO:0000256" key="3">
    <source>
        <dbReference type="ARBA" id="ARBA00024247"/>
    </source>
</evidence>
<dbReference type="UniPathway" id="UPA00344"/>
<dbReference type="STRING" id="634771.SAMN04488128_102667"/>
<dbReference type="EMBL" id="FUWZ01000002">
    <property type="protein sequence ID" value="SKA08655.1"/>
    <property type="molecule type" value="Genomic_DNA"/>
</dbReference>
<dbReference type="SUPFAM" id="SSF54285">
    <property type="entry name" value="MoaD/ThiS"/>
    <property type="match status" value="1"/>
</dbReference>
<proteinExistence type="inferred from homology"/>
<dbReference type="InterPro" id="IPR003749">
    <property type="entry name" value="ThiS/MoaD-like"/>
</dbReference>
<dbReference type="PANTHER" id="PTHR33359:SF1">
    <property type="entry name" value="MOLYBDOPTERIN SYNTHASE SULFUR CARRIER SUBUNIT"/>
    <property type="match status" value="1"/>
</dbReference>
<dbReference type="InterPro" id="IPR012675">
    <property type="entry name" value="Beta-grasp_dom_sf"/>
</dbReference>